<proteinExistence type="predicted"/>
<feature type="compositionally biased region" description="Basic and acidic residues" evidence="1">
    <location>
        <begin position="151"/>
        <end position="173"/>
    </location>
</feature>
<dbReference type="HOGENOM" id="CLU_1299485_0_0_1"/>
<accession>A0A074YCV2</accession>
<feature type="region of interest" description="Disordered" evidence="1">
    <location>
        <begin position="104"/>
        <end position="132"/>
    </location>
</feature>
<reference evidence="3 4" key="1">
    <citation type="journal article" date="2014" name="BMC Genomics">
        <title>Genome sequencing of four Aureobasidium pullulans varieties: biotechnological potential, stress tolerance, and description of new species.</title>
        <authorList>
            <person name="Gostin Ar C."/>
            <person name="Ohm R.A."/>
            <person name="Kogej T."/>
            <person name="Sonjak S."/>
            <person name="Turk M."/>
            <person name="Zajc J."/>
            <person name="Zalar P."/>
            <person name="Grube M."/>
            <person name="Sun H."/>
            <person name="Han J."/>
            <person name="Sharma A."/>
            <person name="Chiniquy J."/>
            <person name="Ngan C.Y."/>
            <person name="Lipzen A."/>
            <person name="Barry K."/>
            <person name="Grigoriev I.V."/>
            <person name="Gunde-Cimerman N."/>
        </authorList>
    </citation>
    <scope>NUCLEOTIDE SEQUENCE [LARGE SCALE GENOMIC DNA]</scope>
    <source>
        <strain evidence="3 4">EXF-2481</strain>
    </source>
</reference>
<protein>
    <recommendedName>
        <fullName evidence="2">Syntaxin-5 N-terminal Sly1p-binding domain-containing protein</fullName>
    </recommendedName>
</protein>
<evidence type="ECO:0000259" key="2">
    <source>
        <dbReference type="Pfam" id="PF11416"/>
    </source>
</evidence>
<evidence type="ECO:0000313" key="4">
    <source>
        <dbReference type="Proteomes" id="UP000030641"/>
    </source>
</evidence>
<dbReference type="GeneID" id="25363854"/>
<dbReference type="InParanoid" id="A0A074YCV2"/>
<feature type="compositionally biased region" description="Basic and acidic residues" evidence="1">
    <location>
        <begin position="203"/>
        <end position="212"/>
    </location>
</feature>
<dbReference type="EMBL" id="KL584758">
    <property type="protein sequence ID" value="KEQ95603.1"/>
    <property type="molecule type" value="Genomic_DNA"/>
</dbReference>
<dbReference type="Pfam" id="PF11416">
    <property type="entry name" value="Syntaxin-5_N"/>
    <property type="match status" value="1"/>
</dbReference>
<sequence length="212" mass="23886">MATYVPPTTNPVAQTILEEVQRLYQRGNTGEVPLYPLGPTAIRDRTSEFLDTAEECWDRLRVSWPAGIDRERDETSWVLRGEFANVCNKQESGLMLFAQVTTAPASHQPRRSGPPMVTAPAGLQGPMKQEPRPRYLPELPIMRGAPVIPVKPKEEPEEEFKAEIKEESHEENARAPAKRAASPDGPEAPEPKRRDLHTKLVYRSKDQTQIEL</sequence>
<dbReference type="Proteomes" id="UP000030641">
    <property type="component" value="Unassembled WGS sequence"/>
</dbReference>
<keyword evidence="4" id="KW-1185">Reference proteome</keyword>
<gene>
    <name evidence="3" type="ORF">AUEXF2481DRAFT_29039</name>
</gene>
<feature type="domain" description="Syntaxin-5 N-terminal Sly1p-binding" evidence="2">
    <location>
        <begin position="38"/>
        <end position="50"/>
    </location>
</feature>
<organism evidence="3 4">
    <name type="scientific">Aureobasidium subglaciale (strain EXF-2481)</name>
    <name type="common">Aureobasidium pullulans var. subglaciale</name>
    <dbReference type="NCBI Taxonomy" id="1043005"/>
    <lineage>
        <taxon>Eukaryota</taxon>
        <taxon>Fungi</taxon>
        <taxon>Dikarya</taxon>
        <taxon>Ascomycota</taxon>
        <taxon>Pezizomycotina</taxon>
        <taxon>Dothideomycetes</taxon>
        <taxon>Dothideomycetidae</taxon>
        <taxon>Dothideales</taxon>
        <taxon>Saccotheciaceae</taxon>
        <taxon>Aureobasidium</taxon>
    </lineage>
</organism>
<dbReference type="AlphaFoldDB" id="A0A074YCV2"/>
<feature type="region of interest" description="Disordered" evidence="1">
    <location>
        <begin position="147"/>
        <end position="212"/>
    </location>
</feature>
<evidence type="ECO:0000313" key="3">
    <source>
        <dbReference type="EMBL" id="KEQ95603.1"/>
    </source>
</evidence>
<dbReference type="InterPro" id="IPR021538">
    <property type="entry name" value="Syntaxin-5_N"/>
</dbReference>
<dbReference type="RefSeq" id="XP_013344124.1">
    <property type="nucleotide sequence ID" value="XM_013488670.1"/>
</dbReference>
<name>A0A074YCV2_AURSE</name>
<evidence type="ECO:0000256" key="1">
    <source>
        <dbReference type="SAM" id="MobiDB-lite"/>
    </source>
</evidence>